<dbReference type="InterPro" id="IPR011009">
    <property type="entry name" value="Kinase-like_dom_sf"/>
</dbReference>
<dbReference type="PROSITE" id="PS50011">
    <property type="entry name" value="PROTEIN_KINASE_DOM"/>
    <property type="match status" value="1"/>
</dbReference>
<reference evidence="3" key="1">
    <citation type="submission" date="2017-03" db="EMBL/GenBank/DDBJ databases">
        <title>Genomes of endolithic fungi from Antarctica.</title>
        <authorList>
            <person name="Coleine C."/>
            <person name="Masonjones S."/>
            <person name="Stajich J.E."/>
        </authorList>
    </citation>
    <scope>NUCLEOTIDE SEQUENCE [LARGE SCALE GENOMIC DNA]</scope>
    <source>
        <strain evidence="3">CCFEE 5527</strain>
    </source>
</reference>
<dbReference type="EMBL" id="NAJO01000023">
    <property type="protein sequence ID" value="OQO04052.1"/>
    <property type="molecule type" value="Genomic_DNA"/>
</dbReference>
<dbReference type="InParanoid" id="A0A1V8SYR5"/>
<accession>A0A1V8SYR5</accession>
<feature type="domain" description="Protein kinase" evidence="1">
    <location>
        <begin position="98"/>
        <end position="340"/>
    </location>
</feature>
<dbReference type="InterPro" id="IPR000719">
    <property type="entry name" value="Prot_kinase_dom"/>
</dbReference>
<dbReference type="Proteomes" id="UP000192596">
    <property type="component" value="Unassembled WGS sequence"/>
</dbReference>
<dbReference type="GO" id="GO:0004672">
    <property type="term" value="F:protein kinase activity"/>
    <property type="evidence" value="ECO:0007669"/>
    <property type="project" value="InterPro"/>
</dbReference>
<organism evidence="2 3">
    <name type="scientific">Cryoendolithus antarcticus</name>
    <dbReference type="NCBI Taxonomy" id="1507870"/>
    <lineage>
        <taxon>Eukaryota</taxon>
        <taxon>Fungi</taxon>
        <taxon>Dikarya</taxon>
        <taxon>Ascomycota</taxon>
        <taxon>Pezizomycotina</taxon>
        <taxon>Dothideomycetes</taxon>
        <taxon>Dothideomycetidae</taxon>
        <taxon>Cladosporiales</taxon>
        <taxon>Cladosporiaceae</taxon>
        <taxon>Cryoendolithus</taxon>
    </lineage>
</organism>
<evidence type="ECO:0000259" key="1">
    <source>
        <dbReference type="PROSITE" id="PS50011"/>
    </source>
</evidence>
<dbReference type="OrthoDB" id="4062651at2759"/>
<gene>
    <name evidence="2" type="ORF">B0A48_10695</name>
</gene>
<sequence>MTEPHSVQGGCAEQDKTWVMIMRGYTQFNVTVHHDKITNTTFGTSYLALLDKCEDGRLIDHMEPLHFICEYCMPFIEKLAPVNSLRGCSLEELVRSPTYELEILGTGSDGAVEIIGSETCTFTPAFSIFPSRLHEQLASYTSVPDIQTRDVAVHVDDRAHSGTVQGTVRLEAGKLKFLKLRMYVREREFDRELRILLNIRERGLVSAECRVSRLHAIVLSGSAEEECIVGVLLDLISPSSFGIDLLSPQIWSPTTLHPKWQQQVGDTVEVLHANGIIWGDVNAGNVIIDETLDAWVIDFGGNNNPVFVDNDKAETIEGDWQGIGRLFGEWLPARTKGEPQ</sequence>
<name>A0A1V8SYR5_9PEZI</name>
<dbReference type="SUPFAM" id="SSF56112">
    <property type="entry name" value="Protein kinase-like (PK-like)"/>
    <property type="match status" value="1"/>
</dbReference>
<evidence type="ECO:0000313" key="3">
    <source>
        <dbReference type="Proteomes" id="UP000192596"/>
    </source>
</evidence>
<comment type="caution">
    <text evidence="2">The sequence shown here is derived from an EMBL/GenBank/DDBJ whole genome shotgun (WGS) entry which is preliminary data.</text>
</comment>
<dbReference type="STRING" id="1507870.A0A1V8SYR5"/>
<proteinExistence type="predicted"/>
<keyword evidence="3" id="KW-1185">Reference proteome</keyword>
<dbReference type="GO" id="GO:0005524">
    <property type="term" value="F:ATP binding"/>
    <property type="evidence" value="ECO:0007669"/>
    <property type="project" value="InterPro"/>
</dbReference>
<evidence type="ECO:0000313" key="2">
    <source>
        <dbReference type="EMBL" id="OQO04052.1"/>
    </source>
</evidence>
<dbReference type="AlphaFoldDB" id="A0A1V8SYR5"/>
<protein>
    <recommendedName>
        <fullName evidence="1">Protein kinase domain-containing protein</fullName>
    </recommendedName>
</protein>
<dbReference type="Gene3D" id="1.10.510.10">
    <property type="entry name" value="Transferase(Phosphotransferase) domain 1"/>
    <property type="match status" value="1"/>
</dbReference>